<keyword evidence="3" id="KW-1185">Reference proteome</keyword>
<dbReference type="PATRIC" id="fig|80854.5.peg.1892"/>
<gene>
    <name evidence="1" type="ORF">MT2528_4416</name>
    <name evidence="2" type="ORF">NVI5450_4369</name>
</gene>
<name>A0A090K7G1_9GAMM</name>
<sequence>MEPEKRFCKECNEEVDHIGVIVKPQNNSNMGRKAKVKEFISALVAGWGAGGTAGFMELRDLHLICTNCGHKITERYRGDLDY</sequence>
<reference evidence="2 4" key="1">
    <citation type="submission" date="2016-11" db="EMBL/GenBank/DDBJ databases">
        <authorList>
            <person name="Jaros S."/>
            <person name="Januszkiewicz K."/>
            <person name="Wedrychowicz H."/>
        </authorList>
    </citation>
    <scope>NUCLEOTIDE SEQUENCE [LARGE SCALE GENOMIC DNA]</scope>
    <source>
        <strain evidence="2">NVI 5450</strain>
    </source>
</reference>
<dbReference type="Proteomes" id="UP000183794">
    <property type="component" value="Unassembled WGS sequence"/>
</dbReference>
<dbReference type="RefSeq" id="WP_045110053.1">
    <property type="nucleotide sequence ID" value="NZ_CAWQZC010000054.1"/>
</dbReference>
<dbReference type="OrthoDB" id="5588512at2"/>
<proteinExistence type="predicted"/>
<dbReference type="GeneID" id="61295074"/>
<dbReference type="Proteomes" id="UP000182660">
    <property type="component" value="Unassembled WGS sequence"/>
</dbReference>
<dbReference type="AlphaFoldDB" id="A0A090K7G1"/>
<protein>
    <submittedName>
        <fullName evidence="2">Uncharacterized protein</fullName>
    </submittedName>
</protein>
<organism evidence="2 4">
    <name type="scientific">Moritella viscosa</name>
    <dbReference type="NCBI Taxonomy" id="80854"/>
    <lineage>
        <taxon>Bacteria</taxon>
        <taxon>Pseudomonadati</taxon>
        <taxon>Pseudomonadota</taxon>
        <taxon>Gammaproteobacteria</taxon>
        <taxon>Alteromonadales</taxon>
        <taxon>Moritellaceae</taxon>
        <taxon>Moritella</taxon>
    </lineage>
</organism>
<dbReference type="HOGENOM" id="CLU_168358_0_0_6"/>
<dbReference type="EMBL" id="FPLD01000129">
    <property type="protein sequence ID" value="SGZ16619.1"/>
    <property type="molecule type" value="Genomic_DNA"/>
</dbReference>
<reference evidence="1 3" key="2">
    <citation type="submission" date="2016-11" db="EMBL/GenBank/DDBJ databases">
        <authorList>
            <person name="Klemetsen T."/>
        </authorList>
    </citation>
    <scope>NUCLEOTIDE SEQUENCE [LARGE SCALE GENOMIC DNA]</scope>
    <source>
        <strain evidence="1">MT 2528</strain>
    </source>
</reference>
<dbReference type="EMBL" id="FPLJ01000132">
    <property type="protein sequence ID" value="SGZ02543.1"/>
    <property type="molecule type" value="Genomic_DNA"/>
</dbReference>
<evidence type="ECO:0000313" key="2">
    <source>
        <dbReference type="EMBL" id="SGZ16619.1"/>
    </source>
</evidence>
<evidence type="ECO:0000313" key="3">
    <source>
        <dbReference type="Proteomes" id="UP000182660"/>
    </source>
</evidence>
<accession>A0A090K7G1</accession>
<evidence type="ECO:0000313" key="1">
    <source>
        <dbReference type="EMBL" id="SGZ02543.1"/>
    </source>
</evidence>
<evidence type="ECO:0000313" key="4">
    <source>
        <dbReference type="Proteomes" id="UP000183794"/>
    </source>
</evidence>
<dbReference type="KEGG" id="mvs:MVIS_1776"/>